<dbReference type="PROSITE" id="PS00107">
    <property type="entry name" value="PROTEIN_KINASE_ATP"/>
    <property type="match status" value="1"/>
</dbReference>
<dbReference type="GO" id="GO:0004715">
    <property type="term" value="F:non-membrane spanning protein tyrosine kinase activity"/>
    <property type="evidence" value="ECO:0007669"/>
    <property type="project" value="UniProtKB-EC"/>
</dbReference>
<keyword evidence="7" id="KW-0727">SH2 domain</keyword>
<dbReference type="SMART" id="SM00252">
    <property type="entry name" value="SH2"/>
    <property type="match status" value="1"/>
</dbReference>
<dbReference type="PRINTS" id="PR00109">
    <property type="entry name" value="TYRKINASE"/>
</dbReference>
<dbReference type="SMART" id="SM00219">
    <property type="entry name" value="TyrKc"/>
    <property type="match status" value="1"/>
</dbReference>
<evidence type="ECO:0000313" key="14">
    <source>
        <dbReference type="Proteomes" id="UP000835052"/>
    </source>
</evidence>
<feature type="domain" description="SH2" evidence="11">
    <location>
        <begin position="218"/>
        <end position="328"/>
    </location>
</feature>
<dbReference type="InterPro" id="IPR011009">
    <property type="entry name" value="Kinase-like_dom_sf"/>
</dbReference>
<keyword evidence="5 9" id="KW-0829">Tyrosine-protein kinase</keyword>
<evidence type="ECO:0000256" key="2">
    <source>
        <dbReference type="ARBA" id="ARBA00022741"/>
    </source>
</evidence>
<dbReference type="InterPro" id="IPR050198">
    <property type="entry name" value="Non-receptor_tyrosine_kinases"/>
</dbReference>
<evidence type="ECO:0000256" key="7">
    <source>
        <dbReference type="PROSITE-ProRule" id="PRU00191"/>
    </source>
</evidence>
<feature type="compositionally biased region" description="Basic and acidic residues" evidence="10">
    <location>
        <begin position="71"/>
        <end position="83"/>
    </location>
</feature>
<dbReference type="EMBL" id="CAJGYM010000023">
    <property type="protein sequence ID" value="CAD6191818.1"/>
    <property type="molecule type" value="Genomic_DNA"/>
</dbReference>
<reference evidence="13" key="1">
    <citation type="submission" date="2020-10" db="EMBL/GenBank/DDBJ databases">
        <authorList>
            <person name="Kikuchi T."/>
        </authorList>
    </citation>
    <scope>NUCLEOTIDE SEQUENCE</scope>
    <source>
        <strain evidence="13">NKZ352</strain>
    </source>
</reference>
<gene>
    <name evidence="13" type="ORF">CAUJ_LOCUS7737</name>
</gene>
<evidence type="ECO:0000256" key="9">
    <source>
        <dbReference type="RuleBase" id="RU362096"/>
    </source>
</evidence>
<comment type="similarity">
    <text evidence="9">Belongs to the protein kinase superfamily. Tyr protein kinase family.</text>
</comment>
<dbReference type="SUPFAM" id="SSF56112">
    <property type="entry name" value="Protein kinase-like (PK-like)"/>
    <property type="match status" value="1"/>
</dbReference>
<dbReference type="PANTHER" id="PTHR24418">
    <property type="entry name" value="TYROSINE-PROTEIN KINASE"/>
    <property type="match status" value="1"/>
</dbReference>
<dbReference type="InterPro" id="IPR000719">
    <property type="entry name" value="Prot_kinase_dom"/>
</dbReference>
<keyword evidence="4 8" id="KW-0067">ATP-binding</keyword>
<dbReference type="GO" id="GO:0005524">
    <property type="term" value="F:ATP binding"/>
    <property type="evidence" value="ECO:0007669"/>
    <property type="project" value="UniProtKB-UniRule"/>
</dbReference>
<dbReference type="InterPro" id="IPR000980">
    <property type="entry name" value="SH2"/>
</dbReference>
<comment type="caution">
    <text evidence="13">The sequence shown here is derived from an EMBL/GenBank/DDBJ whole genome shotgun (WGS) entry which is preliminary data.</text>
</comment>
<accession>A0A8S1HBK4</accession>
<dbReference type="Gene3D" id="1.10.510.10">
    <property type="entry name" value="Transferase(Phosphotransferase) domain 1"/>
    <property type="match status" value="1"/>
</dbReference>
<dbReference type="Pfam" id="PF07714">
    <property type="entry name" value="PK_Tyr_Ser-Thr"/>
    <property type="match status" value="1"/>
</dbReference>
<dbReference type="OrthoDB" id="5842315at2759"/>
<keyword evidence="3 9" id="KW-0418">Kinase</keyword>
<organism evidence="13 14">
    <name type="scientific">Caenorhabditis auriculariae</name>
    <dbReference type="NCBI Taxonomy" id="2777116"/>
    <lineage>
        <taxon>Eukaryota</taxon>
        <taxon>Metazoa</taxon>
        <taxon>Ecdysozoa</taxon>
        <taxon>Nematoda</taxon>
        <taxon>Chromadorea</taxon>
        <taxon>Rhabditida</taxon>
        <taxon>Rhabditina</taxon>
        <taxon>Rhabditomorpha</taxon>
        <taxon>Rhabditoidea</taxon>
        <taxon>Rhabditidae</taxon>
        <taxon>Peloderinae</taxon>
        <taxon>Caenorhabditis</taxon>
    </lineage>
</organism>
<evidence type="ECO:0000256" key="6">
    <source>
        <dbReference type="ARBA" id="ARBA00051245"/>
    </source>
</evidence>
<evidence type="ECO:0000259" key="12">
    <source>
        <dbReference type="PROSITE" id="PS50011"/>
    </source>
</evidence>
<dbReference type="InterPro" id="IPR017441">
    <property type="entry name" value="Protein_kinase_ATP_BS"/>
</dbReference>
<dbReference type="InterPro" id="IPR001245">
    <property type="entry name" value="Ser-Thr/Tyr_kinase_cat_dom"/>
</dbReference>
<evidence type="ECO:0000313" key="13">
    <source>
        <dbReference type="EMBL" id="CAD6191818.1"/>
    </source>
</evidence>
<keyword evidence="2 8" id="KW-0547">Nucleotide-binding</keyword>
<dbReference type="PROSITE" id="PS50011">
    <property type="entry name" value="PROTEIN_KINASE_DOM"/>
    <property type="match status" value="1"/>
</dbReference>
<feature type="domain" description="Protein kinase" evidence="12">
    <location>
        <begin position="340"/>
        <end position="602"/>
    </location>
</feature>
<dbReference type="PROSITE" id="PS50001">
    <property type="entry name" value="SH2"/>
    <property type="match status" value="1"/>
</dbReference>
<evidence type="ECO:0000256" key="10">
    <source>
        <dbReference type="SAM" id="MobiDB-lite"/>
    </source>
</evidence>
<keyword evidence="14" id="KW-1185">Reference proteome</keyword>
<dbReference type="EC" id="2.7.10.2" evidence="9"/>
<evidence type="ECO:0000256" key="5">
    <source>
        <dbReference type="ARBA" id="ARBA00023137"/>
    </source>
</evidence>
<evidence type="ECO:0000256" key="8">
    <source>
        <dbReference type="PROSITE-ProRule" id="PRU10141"/>
    </source>
</evidence>
<dbReference type="InterPro" id="IPR008266">
    <property type="entry name" value="Tyr_kinase_AS"/>
</dbReference>
<keyword evidence="1 9" id="KW-0808">Transferase</keyword>
<comment type="catalytic activity">
    <reaction evidence="6 9">
        <text>L-tyrosyl-[protein] + ATP = O-phospho-L-tyrosyl-[protein] + ADP + H(+)</text>
        <dbReference type="Rhea" id="RHEA:10596"/>
        <dbReference type="Rhea" id="RHEA-COMP:10136"/>
        <dbReference type="Rhea" id="RHEA-COMP:20101"/>
        <dbReference type="ChEBI" id="CHEBI:15378"/>
        <dbReference type="ChEBI" id="CHEBI:30616"/>
        <dbReference type="ChEBI" id="CHEBI:46858"/>
        <dbReference type="ChEBI" id="CHEBI:61978"/>
        <dbReference type="ChEBI" id="CHEBI:456216"/>
        <dbReference type="EC" id="2.7.10.2"/>
    </reaction>
</comment>
<dbReference type="Gene3D" id="3.30.505.10">
    <property type="entry name" value="SH2 domain"/>
    <property type="match status" value="1"/>
</dbReference>
<dbReference type="SUPFAM" id="SSF55550">
    <property type="entry name" value="SH2 domain"/>
    <property type="match status" value="1"/>
</dbReference>
<feature type="region of interest" description="Disordered" evidence="10">
    <location>
        <begin position="612"/>
        <end position="654"/>
    </location>
</feature>
<dbReference type="AlphaFoldDB" id="A0A8S1HBK4"/>
<evidence type="ECO:0000256" key="3">
    <source>
        <dbReference type="ARBA" id="ARBA00022777"/>
    </source>
</evidence>
<sequence>MTSGRKIKVTSPVSGSSFQDISHLEKNLFSSKSINLQKEPRAMEQNGAISKLVTFSKMTVNWITQNLGSEPERIFDGGDRLESGQEANPKTLGEAGSPNQKTDGSKIQKTKEEGHIAYEVEGSEAQKDKEMKGDLLEQKTNYKKEDNDKLVLGKILTDPIKKSTLIKISVSSQPIKTLADRRRSMKRGEVHELLVPEREEKKMDVARSDDDIMEHFIYYHGFLPQLETMRFIRRAGDFLLRKMEDDGKDHLLLSVGVLMEFEEDESDLLDENIGKDQPVRIEDYVVRRDELGVFLEDENRFECLEDLLTFYILHPDKDSLNIKLLRGCPICLFQIRERNIVRIEDLGSGNFGDVFLGEIMSIGILEKYAAVKTVKKDCPGMRKLSEKLIAEAHVMMNLCHENVVEMYGWMIDRKPFKLILEYMPGGSLENYLLKHFDEASDSCLLKFALDAAKGVQYLHENELIHRDVAARNCLLSADQTAKIADLGLTVRGSIFWMKQAETLPTRFLAPETLAIFVFTYASDNYSFGNLLFEIFSGGLMPHEELSCADARKKILDGKTSDLEQTRAPPALRPFIKEKLWAYAMRERAGMDEIVKVLKDTYRSCKKQEGLPRTITNEETGDKEDGILKGVPKKRRREPVNRKEIMEEVVPTQED</sequence>
<feature type="binding site" evidence="8">
    <location>
        <position position="376"/>
    </location>
    <ligand>
        <name>ATP</name>
        <dbReference type="ChEBI" id="CHEBI:30616"/>
    </ligand>
</feature>
<feature type="region of interest" description="Disordered" evidence="10">
    <location>
        <begin position="71"/>
        <end position="113"/>
    </location>
</feature>
<dbReference type="InterPro" id="IPR036860">
    <property type="entry name" value="SH2_dom_sf"/>
</dbReference>
<name>A0A8S1HBK4_9PELO</name>
<dbReference type="Proteomes" id="UP000835052">
    <property type="component" value="Unassembled WGS sequence"/>
</dbReference>
<evidence type="ECO:0000256" key="4">
    <source>
        <dbReference type="ARBA" id="ARBA00022840"/>
    </source>
</evidence>
<protein>
    <recommendedName>
        <fullName evidence="9">Tyrosine-protein kinase</fullName>
        <ecNumber evidence="9">2.7.10.2</ecNumber>
    </recommendedName>
</protein>
<feature type="compositionally biased region" description="Basic and acidic residues" evidence="10">
    <location>
        <begin position="103"/>
        <end position="113"/>
    </location>
</feature>
<dbReference type="InterPro" id="IPR020635">
    <property type="entry name" value="Tyr_kinase_cat_dom"/>
</dbReference>
<proteinExistence type="inferred from homology"/>
<evidence type="ECO:0000259" key="11">
    <source>
        <dbReference type="PROSITE" id="PS50001"/>
    </source>
</evidence>
<evidence type="ECO:0000256" key="1">
    <source>
        <dbReference type="ARBA" id="ARBA00022679"/>
    </source>
</evidence>
<dbReference type="PROSITE" id="PS00109">
    <property type="entry name" value="PROTEIN_KINASE_TYR"/>
    <property type="match status" value="1"/>
</dbReference>